<dbReference type="EMBL" id="JAUSUT010000001">
    <property type="protein sequence ID" value="MDQ0377192.1"/>
    <property type="molecule type" value="Genomic_DNA"/>
</dbReference>
<keyword evidence="1" id="KW-0812">Transmembrane</keyword>
<evidence type="ECO:0000256" key="1">
    <source>
        <dbReference type="SAM" id="Phobius"/>
    </source>
</evidence>
<dbReference type="Pfam" id="PF13559">
    <property type="entry name" value="DUF4129"/>
    <property type="match status" value="1"/>
</dbReference>
<evidence type="ECO:0000313" key="3">
    <source>
        <dbReference type="EMBL" id="MDQ0377192.1"/>
    </source>
</evidence>
<proteinExistence type="predicted"/>
<reference evidence="3 4" key="1">
    <citation type="submission" date="2023-07" db="EMBL/GenBank/DDBJ databases">
        <title>Sequencing the genomes of 1000 actinobacteria strains.</title>
        <authorList>
            <person name="Klenk H.-P."/>
        </authorList>
    </citation>
    <scope>NUCLEOTIDE SEQUENCE [LARGE SCALE GENOMIC DNA]</scope>
    <source>
        <strain evidence="3 4">DSM 45805</strain>
    </source>
</reference>
<sequence length="210" mass="22440">MIAVLAGVPVDIDADDARRAAEAELSDPVYAAARPGWFDRVIGWIAQRIADLFAAVTGVVPGGGLGVLILLAVVVLVVVVVRLRVGRVARSARRPGEVFADRSRTSRDYRDAAERAFAAGDLGAAVRDRFRAVVRTLEERGVLDERAGRTADEAAHEAGVRLPSVRDALRQGAGLFDAVHYGGRPATGDGYRRLAELDELVRRARPGVPA</sequence>
<feature type="domain" description="Protein-glutamine gamma-glutamyltransferase-like C-terminal" evidence="2">
    <location>
        <begin position="129"/>
        <end position="199"/>
    </location>
</feature>
<comment type="caution">
    <text evidence="3">The sequence shown here is derived from an EMBL/GenBank/DDBJ whole genome shotgun (WGS) entry which is preliminary data.</text>
</comment>
<name>A0ABU0EPK8_9PSEU</name>
<dbReference type="Proteomes" id="UP001229651">
    <property type="component" value="Unassembled WGS sequence"/>
</dbReference>
<feature type="transmembrane region" description="Helical" evidence="1">
    <location>
        <begin position="65"/>
        <end position="85"/>
    </location>
</feature>
<accession>A0ABU0EPK8</accession>
<gene>
    <name evidence="3" type="ORF">FB470_001186</name>
</gene>
<evidence type="ECO:0000313" key="4">
    <source>
        <dbReference type="Proteomes" id="UP001229651"/>
    </source>
</evidence>
<protein>
    <submittedName>
        <fullName evidence="3">Membrane protein</fullName>
    </submittedName>
</protein>
<evidence type="ECO:0000259" key="2">
    <source>
        <dbReference type="Pfam" id="PF13559"/>
    </source>
</evidence>
<keyword evidence="1" id="KW-0472">Membrane</keyword>
<organism evidence="3 4">
    <name type="scientific">Amycolatopsis thermophila</name>
    <dbReference type="NCBI Taxonomy" id="206084"/>
    <lineage>
        <taxon>Bacteria</taxon>
        <taxon>Bacillati</taxon>
        <taxon>Actinomycetota</taxon>
        <taxon>Actinomycetes</taxon>
        <taxon>Pseudonocardiales</taxon>
        <taxon>Pseudonocardiaceae</taxon>
        <taxon>Amycolatopsis</taxon>
    </lineage>
</organism>
<keyword evidence="4" id="KW-1185">Reference proteome</keyword>
<dbReference type="InterPro" id="IPR025403">
    <property type="entry name" value="TgpA-like_C"/>
</dbReference>
<dbReference type="RefSeq" id="WP_370876447.1">
    <property type="nucleotide sequence ID" value="NZ_JAUSUT010000001.1"/>
</dbReference>
<keyword evidence="1" id="KW-1133">Transmembrane helix</keyword>